<dbReference type="EMBL" id="PJCH01000003">
    <property type="protein sequence ID" value="PQA88950.1"/>
    <property type="molecule type" value="Genomic_DNA"/>
</dbReference>
<keyword evidence="1" id="KW-0732">Signal</keyword>
<keyword evidence="3" id="KW-1185">Reference proteome</keyword>
<dbReference type="RefSeq" id="WP_104828587.1">
    <property type="nucleotide sequence ID" value="NZ_PJCH01000003.1"/>
</dbReference>
<evidence type="ECO:0000256" key="1">
    <source>
        <dbReference type="SAM" id="SignalP"/>
    </source>
</evidence>
<dbReference type="PROSITE" id="PS51257">
    <property type="entry name" value="PROKAR_LIPOPROTEIN"/>
    <property type="match status" value="1"/>
</dbReference>
<reference evidence="2 3" key="1">
    <citation type="submission" date="2017-12" db="EMBL/GenBank/DDBJ databases">
        <authorList>
            <person name="Hurst M.R.H."/>
        </authorList>
    </citation>
    <scope>NUCLEOTIDE SEQUENCE [LARGE SCALE GENOMIC DNA]</scope>
    <source>
        <strain evidence="2 3">SY-3-19</strain>
    </source>
</reference>
<comment type="caution">
    <text evidence="2">The sequence shown here is derived from an EMBL/GenBank/DDBJ whole genome shotgun (WGS) entry which is preliminary data.</text>
</comment>
<evidence type="ECO:0000313" key="3">
    <source>
        <dbReference type="Proteomes" id="UP000239504"/>
    </source>
</evidence>
<organism evidence="2 3">
    <name type="scientific">Hyphococcus luteus</name>
    <dbReference type="NCBI Taxonomy" id="2058213"/>
    <lineage>
        <taxon>Bacteria</taxon>
        <taxon>Pseudomonadati</taxon>
        <taxon>Pseudomonadota</taxon>
        <taxon>Alphaproteobacteria</taxon>
        <taxon>Parvularculales</taxon>
        <taxon>Parvularculaceae</taxon>
        <taxon>Hyphococcus</taxon>
    </lineage>
</organism>
<feature type="chain" id="PRO_5015515879" description="Lipoprotein" evidence="1">
    <location>
        <begin position="22"/>
        <end position="94"/>
    </location>
</feature>
<sequence>MRLLLSSAVSGLMLVSACTQSGTAERNAAYGAAAGAVGGAITGCERSNECWNRARNGDRRYYDQRAGRYYYVDPQYGDTWWENGEFRSYGPGRP</sequence>
<dbReference type="Proteomes" id="UP000239504">
    <property type="component" value="Unassembled WGS sequence"/>
</dbReference>
<name>A0A2S7K8X6_9PROT</name>
<dbReference type="AlphaFoldDB" id="A0A2S7K8X6"/>
<gene>
    <name evidence="2" type="ORF">CW354_03090</name>
</gene>
<evidence type="ECO:0000313" key="2">
    <source>
        <dbReference type="EMBL" id="PQA88950.1"/>
    </source>
</evidence>
<accession>A0A2S7K8X6</accession>
<evidence type="ECO:0008006" key="4">
    <source>
        <dbReference type="Google" id="ProtNLM"/>
    </source>
</evidence>
<feature type="signal peptide" evidence="1">
    <location>
        <begin position="1"/>
        <end position="21"/>
    </location>
</feature>
<dbReference type="OrthoDB" id="7632626at2"/>
<proteinExistence type="predicted"/>
<protein>
    <recommendedName>
        <fullName evidence="4">Lipoprotein</fullName>
    </recommendedName>
</protein>